<organism evidence="4 5">
    <name type="scientific">Plectus sambesii</name>
    <dbReference type="NCBI Taxonomy" id="2011161"/>
    <lineage>
        <taxon>Eukaryota</taxon>
        <taxon>Metazoa</taxon>
        <taxon>Ecdysozoa</taxon>
        <taxon>Nematoda</taxon>
        <taxon>Chromadorea</taxon>
        <taxon>Plectida</taxon>
        <taxon>Plectina</taxon>
        <taxon>Plectoidea</taxon>
        <taxon>Plectidae</taxon>
        <taxon>Plectus</taxon>
    </lineage>
</organism>
<feature type="region of interest" description="Disordered" evidence="2">
    <location>
        <begin position="442"/>
        <end position="468"/>
    </location>
</feature>
<dbReference type="GO" id="GO:0008270">
    <property type="term" value="F:zinc ion binding"/>
    <property type="evidence" value="ECO:0007669"/>
    <property type="project" value="UniProtKB-KW"/>
</dbReference>
<dbReference type="InterPro" id="IPR013087">
    <property type="entry name" value="Znf_C2H2_type"/>
</dbReference>
<feature type="domain" description="C2H2-type" evidence="3">
    <location>
        <begin position="124"/>
        <end position="151"/>
    </location>
</feature>
<keyword evidence="1" id="KW-0863">Zinc-finger</keyword>
<keyword evidence="1" id="KW-0479">Metal-binding</keyword>
<dbReference type="WBParaSite" id="PSAMB.scaffold5884size10670.g27472.t1">
    <property type="protein sequence ID" value="PSAMB.scaffold5884size10670.g27472.t1"/>
    <property type="gene ID" value="PSAMB.scaffold5884size10670.g27472"/>
</dbReference>
<dbReference type="PANTHER" id="PTHR33936:SF24">
    <property type="entry name" value="C2H2-TYPE DOMAIN-CONTAINING PROTEIN"/>
    <property type="match status" value="1"/>
</dbReference>
<name>A0A914X0S7_9BILA</name>
<dbReference type="PROSITE" id="PS00028">
    <property type="entry name" value="ZINC_FINGER_C2H2_1"/>
    <property type="match status" value="3"/>
</dbReference>
<evidence type="ECO:0000313" key="5">
    <source>
        <dbReference type="WBParaSite" id="PSAMB.scaffold5884size10670.g27472.t1"/>
    </source>
</evidence>
<accession>A0A914X0S7</accession>
<reference evidence="5" key="1">
    <citation type="submission" date="2022-11" db="UniProtKB">
        <authorList>
            <consortium name="WormBaseParasite"/>
        </authorList>
    </citation>
    <scope>IDENTIFICATION</scope>
</reference>
<dbReference type="Proteomes" id="UP000887566">
    <property type="component" value="Unplaced"/>
</dbReference>
<dbReference type="PANTHER" id="PTHR33936">
    <property type="entry name" value="PROTEIN CBG17840"/>
    <property type="match status" value="1"/>
</dbReference>
<keyword evidence="4" id="KW-1185">Reference proteome</keyword>
<sequence>MNRVKFASVLVEESDGDMLTMDSEDGELVMVGANEETTTDGQPLQHQEVWRCVVKGCGMLFYAKGDLSRHCADEHAFIADQQQIVQNVDIHLRRSLVTQQPGGRDSASYVVRDKEASLDGREVYQCGVRGCDKAFLSRAGRARHRRELHPGVAFDNPKAGRFACGMCSVMWPSYLALCEHLRTSHGEPAFIKRLKFKSVADFRGWSRELEERTGERFVQRKSNKQMRDFYLSCLMCRRSGFLRQRPSKALGLRSRTKRGCTIKMEFHCSAFIDVYIYKSGEVHIKCCLHHYGHDTRLPQAPPIGRVVYAETDYDQEHPFYEEEAYDEGPEGAVEHYYEQQQEATVSSCEEEIVVDAVEDEEGGAMVEYVLPITQRGRRRKQTTKQNDVSQPVAPPIINAVQSTRWIAASSAVVDFQEPPDVDDGGAHAGVEEIASSNHLLQPTRRSTRPRTSTLKLQSDATRESLSTLPHDDNPTVWFHEISASLQAVRASALSCQADAESRQQISEAVDHLWEFCDQVRLNARKRRSGTAAVVGSSSSSNHVNMC</sequence>
<proteinExistence type="predicted"/>
<evidence type="ECO:0000256" key="1">
    <source>
        <dbReference type="PROSITE-ProRule" id="PRU00042"/>
    </source>
</evidence>
<evidence type="ECO:0000256" key="2">
    <source>
        <dbReference type="SAM" id="MobiDB-lite"/>
    </source>
</evidence>
<dbReference type="SMART" id="SM00355">
    <property type="entry name" value="ZnF_C2H2"/>
    <property type="match status" value="3"/>
</dbReference>
<dbReference type="PROSITE" id="PS50157">
    <property type="entry name" value="ZINC_FINGER_C2H2_2"/>
    <property type="match status" value="1"/>
</dbReference>
<dbReference type="InterPro" id="IPR052797">
    <property type="entry name" value="RegFact_GeneExpr_CellDeath"/>
</dbReference>
<evidence type="ECO:0000259" key="3">
    <source>
        <dbReference type="PROSITE" id="PS50157"/>
    </source>
</evidence>
<dbReference type="AlphaFoldDB" id="A0A914X0S7"/>
<feature type="compositionally biased region" description="Polar residues" evidence="2">
    <location>
        <begin position="454"/>
        <end position="467"/>
    </location>
</feature>
<protein>
    <submittedName>
        <fullName evidence="5">C2H2-type domain-containing protein</fullName>
    </submittedName>
</protein>
<keyword evidence="1" id="KW-0862">Zinc</keyword>
<evidence type="ECO:0000313" key="4">
    <source>
        <dbReference type="Proteomes" id="UP000887566"/>
    </source>
</evidence>